<feature type="transmembrane region" description="Helical" evidence="10">
    <location>
        <begin position="344"/>
        <end position="366"/>
    </location>
</feature>
<evidence type="ECO:0000256" key="6">
    <source>
        <dbReference type="ARBA" id="ARBA00022989"/>
    </source>
</evidence>
<evidence type="ECO:0000313" key="13">
    <source>
        <dbReference type="Proteomes" id="UP000036987"/>
    </source>
</evidence>
<protein>
    <recommendedName>
        <fullName evidence="8">H(+)/Pi cotransporter</fullName>
    </recommendedName>
</protein>
<feature type="transmembrane region" description="Helical" evidence="10">
    <location>
        <begin position="69"/>
        <end position="88"/>
    </location>
</feature>
<comment type="subcellular location">
    <subcellularLocation>
        <location evidence="1">Membrane</location>
        <topology evidence="1">Multi-pass membrane protein</topology>
    </subcellularLocation>
</comment>
<dbReference type="OMA" id="IFRALYH"/>
<evidence type="ECO:0000256" key="7">
    <source>
        <dbReference type="ARBA" id="ARBA00023136"/>
    </source>
</evidence>
<feature type="transmembrane region" description="Helical" evidence="10">
    <location>
        <begin position="440"/>
        <end position="464"/>
    </location>
</feature>
<dbReference type="InterPro" id="IPR020846">
    <property type="entry name" value="MFS_dom"/>
</dbReference>
<dbReference type="InterPro" id="IPR005828">
    <property type="entry name" value="MFS_sugar_transport-like"/>
</dbReference>
<feature type="transmembrane region" description="Helical" evidence="10">
    <location>
        <begin position="295"/>
        <end position="313"/>
    </location>
</feature>
<comment type="caution">
    <text evidence="12">The sequence shown here is derived from an EMBL/GenBank/DDBJ whole genome shotgun (WGS) entry which is preliminary data.</text>
</comment>
<evidence type="ECO:0000256" key="8">
    <source>
        <dbReference type="ARBA" id="ARBA00032043"/>
    </source>
</evidence>
<dbReference type="PANTHER" id="PTHR24064">
    <property type="entry name" value="SOLUTE CARRIER FAMILY 22 MEMBER"/>
    <property type="match status" value="1"/>
</dbReference>
<comment type="similarity">
    <text evidence="9">Belongs to the major facilitator superfamily. Phosphate:H(+) symporter (TC 2.A.1.9) family.</text>
</comment>
<dbReference type="GO" id="GO:0015293">
    <property type="term" value="F:symporter activity"/>
    <property type="evidence" value="ECO:0007669"/>
    <property type="project" value="UniProtKB-KW"/>
</dbReference>
<evidence type="ECO:0000256" key="5">
    <source>
        <dbReference type="ARBA" id="ARBA00022847"/>
    </source>
</evidence>
<dbReference type="GO" id="GO:0005315">
    <property type="term" value="F:phosphate transmembrane transporter activity"/>
    <property type="evidence" value="ECO:0007669"/>
    <property type="project" value="InterPro"/>
</dbReference>
<proteinExistence type="inferred from homology"/>
<evidence type="ECO:0000256" key="10">
    <source>
        <dbReference type="SAM" id="Phobius"/>
    </source>
</evidence>
<dbReference type="STRING" id="29655.A0A0K9PW62"/>
<evidence type="ECO:0000256" key="4">
    <source>
        <dbReference type="ARBA" id="ARBA00022692"/>
    </source>
</evidence>
<keyword evidence="5" id="KW-0769">Symport</keyword>
<feature type="transmembrane region" description="Helical" evidence="10">
    <location>
        <begin position="213"/>
        <end position="231"/>
    </location>
</feature>
<dbReference type="PROSITE" id="PS50850">
    <property type="entry name" value="MFS"/>
    <property type="match status" value="1"/>
</dbReference>
<dbReference type="PROSITE" id="PS00217">
    <property type="entry name" value="SUGAR_TRANSPORT_2"/>
    <property type="match status" value="1"/>
</dbReference>
<feature type="domain" description="Major facilitator superfamily (MFS) profile" evidence="11">
    <location>
        <begin position="24"/>
        <end position="508"/>
    </location>
</feature>
<keyword evidence="2" id="KW-0813">Transport</keyword>
<dbReference type="InterPro" id="IPR036259">
    <property type="entry name" value="MFS_trans_sf"/>
</dbReference>
<reference evidence="13" key="1">
    <citation type="journal article" date="2016" name="Nature">
        <title>The genome of the seagrass Zostera marina reveals angiosperm adaptation to the sea.</title>
        <authorList>
            <person name="Olsen J.L."/>
            <person name="Rouze P."/>
            <person name="Verhelst B."/>
            <person name="Lin Y.-C."/>
            <person name="Bayer T."/>
            <person name="Collen J."/>
            <person name="Dattolo E."/>
            <person name="De Paoli E."/>
            <person name="Dittami S."/>
            <person name="Maumus F."/>
            <person name="Michel G."/>
            <person name="Kersting A."/>
            <person name="Lauritano C."/>
            <person name="Lohaus R."/>
            <person name="Toepel M."/>
            <person name="Tonon T."/>
            <person name="Vanneste K."/>
            <person name="Amirebrahimi M."/>
            <person name="Brakel J."/>
            <person name="Bostroem C."/>
            <person name="Chovatia M."/>
            <person name="Grimwood J."/>
            <person name="Jenkins J.W."/>
            <person name="Jueterbock A."/>
            <person name="Mraz A."/>
            <person name="Stam W.T."/>
            <person name="Tice H."/>
            <person name="Bornberg-Bauer E."/>
            <person name="Green P.J."/>
            <person name="Pearson G.A."/>
            <person name="Procaccini G."/>
            <person name="Duarte C.M."/>
            <person name="Schmutz J."/>
            <person name="Reusch T.B.H."/>
            <person name="Van de Peer Y."/>
        </authorList>
    </citation>
    <scope>NUCLEOTIDE SEQUENCE [LARGE SCALE GENOMIC DNA]</scope>
    <source>
        <strain evidence="13">cv. Finnish</strain>
    </source>
</reference>
<accession>A0A0K9PW62</accession>
<sequence>MAINSREILNTLDDAKTQAFHFKTIIISGMGFFTDAYDLFCISLVTKLLGRIYYHVDGSLTPGSLPPHVSAAVNGVAFCGTLLGQLVFGWLGDKMGRKRVYGMTLMIMVICSIASGLSFGSSPKCVMTTLCFFRFFLGFGIGGDYPLSATIMSEYANMKTRGAFVAAVFAMQGFGILVGGIMAIVISYIFKTIYNVPPYFVDPIGSTVPEADYVWRIILMIGAIPAALTFYSRSKMPETARYTALVAKNMKQANEDMSKVLQVDIQIEEELVMVVPTSNNNNFGLFSHEFLRKHGLHLVGTCTTWFLLDIAFYSQNLFQKDIFTAVGWIHKPESMNAIEEVYNIARAQTLIALLGTVPGYWVTVLLIDRIGRFKIQTIGFGAMSLFMGILAYWYNYWKSSDHRIGFIILYACTFFFANFGPNATTFIVPAEIFPARLRSTCHGISAASGKAGAIIGAFGFLYAAQNQDGSKTDHGYPAGIGVRNSLFVLACCNLLGLAFSFLVPETKGRSLEEITGENNEEN</sequence>
<dbReference type="GO" id="GO:0006817">
    <property type="term" value="P:phosphate ion transport"/>
    <property type="evidence" value="ECO:0007669"/>
    <property type="project" value="UniProtKB-KW"/>
</dbReference>
<evidence type="ECO:0000256" key="9">
    <source>
        <dbReference type="ARBA" id="ARBA00044504"/>
    </source>
</evidence>
<dbReference type="InterPro" id="IPR005829">
    <property type="entry name" value="Sugar_transporter_CS"/>
</dbReference>
<dbReference type="Gene3D" id="1.20.1250.20">
    <property type="entry name" value="MFS general substrate transporter like domains"/>
    <property type="match status" value="1"/>
</dbReference>
<organism evidence="12 13">
    <name type="scientific">Zostera marina</name>
    <name type="common">Eelgrass</name>
    <dbReference type="NCBI Taxonomy" id="29655"/>
    <lineage>
        <taxon>Eukaryota</taxon>
        <taxon>Viridiplantae</taxon>
        <taxon>Streptophyta</taxon>
        <taxon>Embryophyta</taxon>
        <taxon>Tracheophyta</taxon>
        <taxon>Spermatophyta</taxon>
        <taxon>Magnoliopsida</taxon>
        <taxon>Liliopsida</taxon>
        <taxon>Zosteraceae</taxon>
        <taxon>Zostera</taxon>
    </lineage>
</organism>
<keyword evidence="6 10" id="KW-1133">Transmembrane helix</keyword>
<feature type="transmembrane region" description="Helical" evidence="10">
    <location>
        <begin position="484"/>
        <end position="503"/>
    </location>
</feature>
<feature type="transmembrane region" description="Helical" evidence="10">
    <location>
        <begin position="164"/>
        <end position="190"/>
    </location>
</feature>
<keyword evidence="13" id="KW-1185">Reference proteome</keyword>
<dbReference type="EMBL" id="LFYR01000625">
    <property type="protein sequence ID" value="KMZ72497.1"/>
    <property type="molecule type" value="Genomic_DNA"/>
</dbReference>
<dbReference type="OrthoDB" id="433512at2759"/>
<keyword evidence="3" id="KW-0592">Phosphate transport</keyword>
<gene>
    <name evidence="12" type="ORF">ZOSMA_162G00160</name>
</gene>
<evidence type="ECO:0000256" key="1">
    <source>
        <dbReference type="ARBA" id="ARBA00004141"/>
    </source>
</evidence>
<dbReference type="InterPro" id="IPR004738">
    <property type="entry name" value="Phos_permease"/>
</dbReference>
<dbReference type="Pfam" id="PF00083">
    <property type="entry name" value="Sugar_tr"/>
    <property type="match status" value="1"/>
</dbReference>
<dbReference type="AlphaFoldDB" id="A0A0K9PW62"/>
<dbReference type="NCBIfam" id="TIGR00887">
    <property type="entry name" value="2A0109"/>
    <property type="match status" value="1"/>
</dbReference>
<feature type="transmembrane region" description="Helical" evidence="10">
    <location>
        <begin position="378"/>
        <end position="395"/>
    </location>
</feature>
<dbReference type="GO" id="GO:0016020">
    <property type="term" value="C:membrane"/>
    <property type="evidence" value="ECO:0007669"/>
    <property type="project" value="UniProtKB-SubCell"/>
</dbReference>
<dbReference type="Proteomes" id="UP000036987">
    <property type="component" value="Unassembled WGS sequence"/>
</dbReference>
<dbReference type="SUPFAM" id="SSF103473">
    <property type="entry name" value="MFS general substrate transporter"/>
    <property type="match status" value="1"/>
</dbReference>
<keyword evidence="4 10" id="KW-0812">Transmembrane</keyword>
<feature type="transmembrane region" description="Helical" evidence="10">
    <location>
        <begin position="25"/>
        <end position="49"/>
    </location>
</feature>
<dbReference type="FunFam" id="1.20.1250.20:FF:000175">
    <property type="entry name" value="Inorganic phosphate transporter 1-6"/>
    <property type="match status" value="1"/>
</dbReference>
<feature type="transmembrane region" description="Helical" evidence="10">
    <location>
        <begin position="100"/>
        <end position="120"/>
    </location>
</feature>
<evidence type="ECO:0000256" key="2">
    <source>
        <dbReference type="ARBA" id="ARBA00022448"/>
    </source>
</evidence>
<feature type="transmembrane region" description="Helical" evidence="10">
    <location>
        <begin position="407"/>
        <end position="428"/>
    </location>
</feature>
<dbReference type="CDD" id="cd17364">
    <property type="entry name" value="MFS_PhT"/>
    <property type="match status" value="1"/>
</dbReference>
<evidence type="ECO:0000313" key="12">
    <source>
        <dbReference type="EMBL" id="KMZ72497.1"/>
    </source>
</evidence>
<keyword evidence="7 10" id="KW-0472">Membrane</keyword>
<name>A0A0K9PW62_ZOSMR</name>
<evidence type="ECO:0000256" key="3">
    <source>
        <dbReference type="ARBA" id="ARBA00022592"/>
    </source>
</evidence>
<feature type="transmembrane region" description="Helical" evidence="10">
    <location>
        <begin position="132"/>
        <end position="152"/>
    </location>
</feature>
<evidence type="ECO:0000259" key="11">
    <source>
        <dbReference type="PROSITE" id="PS50850"/>
    </source>
</evidence>